<reference evidence="1" key="1">
    <citation type="journal article" date="2012" name="Science">
        <title>Fermentation, hydrogen, and sulfur metabolism in multiple uncultivated bacterial phyla.</title>
        <authorList>
            <person name="Wrighton K.C."/>
            <person name="Thomas B.C."/>
            <person name="Sharon I."/>
            <person name="Miller C.S."/>
            <person name="Castelle C.J."/>
            <person name="VerBerkmoes N.C."/>
            <person name="Wilkins M.J."/>
            <person name="Hettich R.L."/>
            <person name="Lipton M.S."/>
            <person name="Williams K.H."/>
            <person name="Long P.E."/>
            <person name="Banfield J.F."/>
        </authorList>
    </citation>
    <scope>NUCLEOTIDE SEQUENCE [LARGE SCALE GENOMIC DNA]</scope>
</reference>
<comment type="caution">
    <text evidence="1">The sequence shown here is derived from an EMBL/GenBank/DDBJ whole genome shotgun (WGS) entry which is preliminary data.</text>
</comment>
<dbReference type="Gene3D" id="3.10.450.530">
    <property type="entry name" value="Ribonuclease toxin, BrnT, of type II toxin-antitoxin system"/>
    <property type="match status" value="1"/>
</dbReference>
<name>K2AV70_9BACT</name>
<organism evidence="1">
    <name type="scientific">uncultured bacterium</name>
    <name type="common">gcode 4</name>
    <dbReference type="NCBI Taxonomy" id="1234023"/>
    <lineage>
        <taxon>Bacteria</taxon>
        <taxon>environmental samples</taxon>
    </lineage>
</organism>
<dbReference type="InterPro" id="IPR007460">
    <property type="entry name" value="BrnT_toxin"/>
</dbReference>
<evidence type="ECO:0000313" key="1">
    <source>
        <dbReference type="EMBL" id="EKD65757.1"/>
    </source>
</evidence>
<protein>
    <recommendedName>
        <fullName evidence="2">BrnT family toxin</fullName>
    </recommendedName>
</protein>
<dbReference type="AlphaFoldDB" id="K2AV70"/>
<dbReference type="EMBL" id="AMFJ01021680">
    <property type="protein sequence ID" value="EKD65757.1"/>
    <property type="molecule type" value="Genomic_DNA"/>
</dbReference>
<dbReference type="Pfam" id="PF04365">
    <property type="entry name" value="BrnT_toxin"/>
    <property type="match status" value="1"/>
</dbReference>
<gene>
    <name evidence="1" type="ORF">ACD_49C00094G0003</name>
</gene>
<accession>K2AV70</accession>
<sequence>MIEIIDLSNIKLSSFDWDKGNLNKNWKKHLITNEEAEQIFFNEPLKIFEDLHHSKTEKRLVAYGSTDEERLLTVIFTLRQGKIRVISARNQSKKERRYYEKI</sequence>
<proteinExistence type="predicted"/>
<dbReference type="InterPro" id="IPR038573">
    <property type="entry name" value="BrnT_sf"/>
</dbReference>
<evidence type="ECO:0008006" key="2">
    <source>
        <dbReference type="Google" id="ProtNLM"/>
    </source>
</evidence>